<evidence type="ECO:0000313" key="2">
    <source>
        <dbReference type="EnsemblPlants" id="LPERR12G04680.1"/>
    </source>
</evidence>
<accession>A0A0D9XXJ9</accession>
<feature type="compositionally biased region" description="Basic and acidic residues" evidence="1">
    <location>
        <begin position="126"/>
        <end position="135"/>
    </location>
</feature>
<evidence type="ECO:0000313" key="3">
    <source>
        <dbReference type="Proteomes" id="UP000032180"/>
    </source>
</evidence>
<organism evidence="2 3">
    <name type="scientific">Leersia perrieri</name>
    <dbReference type="NCBI Taxonomy" id="77586"/>
    <lineage>
        <taxon>Eukaryota</taxon>
        <taxon>Viridiplantae</taxon>
        <taxon>Streptophyta</taxon>
        <taxon>Embryophyta</taxon>
        <taxon>Tracheophyta</taxon>
        <taxon>Spermatophyta</taxon>
        <taxon>Magnoliopsida</taxon>
        <taxon>Liliopsida</taxon>
        <taxon>Poales</taxon>
        <taxon>Poaceae</taxon>
        <taxon>BOP clade</taxon>
        <taxon>Oryzoideae</taxon>
        <taxon>Oryzeae</taxon>
        <taxon>Oryzinae</taxon>
        <taxon>Leersia</taxon>
    </lineage>
</organism>
<protein>
    <submittedName>
        <fullName evidence="2">Uncharacterized protein</fullName>
    </submittedName>
</protein>
<keyword evidence="3" id="KW-1185">Reference proteome</keyword>
<feature type="compositionally biased region" description="Basic residues" evidence="1">
    <location>
        <begin position="107"/>
        <end position="117"/>
    </location>
</feature>
<evidence type="ECO:0000256" key="1">
    <source>
        <dbReference type="SAM" id="MobiDB-lite"/>
    </source>
</evidence>
<dbReference type="eggNOG" id="ENOG502S8FC">
    <property type="taxonomic scope" value="Eukaryota"/>
</dbReference>
<reference evidence="2 3" key="1">
    <citation type="submission" date="2012-08" db="EMBL/GenBank/DDBJ databases">
        <title>Oryza genome evolution.</title>
        <authorList>
            <person name="Wing R.A."/>
        </authorList>
    </citation>
    <scope>NUCLEOTIDE SEQUENCE</scope>
</reference>
<dbReference type="AlphaFoldDB" id="A0A0D9XXJ9"/>
<dbReference type="EnsemblPlants" id="LPERR12G04680.1">
    <property type="protein sequence ID" value="LPERR12G04680.1"/>
    <property type="gene ID" value="LPERR12G04680"/>
</dbReference>
<feature type="region of interest" description="Disordered" evidence="1">
    <location>
        <begin position="107"/>
        <end position="135"/>
    </location>
</feature>
<reference evidence="3" key="2">
    <citation type="submission" date="2013-12" db="EMBL/GenBank/DDBJ databases">
        <authorList>
            <person name="Yu Y."/>
            <person name="Lee S."/>
            <person name="de Baynast K."/>
            <person name="Wissotski M."/>
            <person name="Liu L."/>
            <person name="Talag J."/>
            <person name="Goicoechea J."/>
            <person name="Angelova A."/>
            <person name="Jetty R."/>
            <person name="Kudrna D."/>
            <person name="Golser W."/>
            <person name="Rivera L."/>
            <person name="Zhang J."/>
            <person name="Wing R."/>
        </authorList>
    </citation>
    <scope>NUCLEOTIDE SEQUENCE</scope>
</reference>
<dbReference type="PANTHER" id="PTHR34808">
    <property type="entry name" value="EXPRESSED PROTEIN"/>
    <property type="match status" value="1"/>
</dbReference>
<dbReference type="PANTHER" id="PTHR34808:SF2">
    <property type="entry name" value="EXPRESSED PROTEIN"/>
    <property type="match status" value="1"/>
</dbReference>
<name>A0A0D9XXJ9_9ORYZ</name>
<dbReference type="Proteomes" id="UP000032180">
    <property type="component" value="Chromosome 12"/>
</dbReference>
<proteinExistence type="predicted"/>
<dbReference type="HOGENOM" id="CLU_159717_0_0_1"/>
<reference evidence="2" key="3">
    <citation type="submission" date="2015-04" db="UniProtKB">
        <authorList>
            <consortium name="EnsemblPlants"/>
        </authorList>
    </citation>
    <scope>IDENTIFICATION</scope>
</reference>
<sequence>MAPEMVVNSKANKVESTGRLPSIELEPKTLTLDQLKFAREAALYVLSTKPAEEAIRIFTEGLKPVELAAGGGGGARKISSIVAADSSSDDDLDIGCFDSGKLYCRHKHGGGRRRRRSSSSSSLAAVERDIATAPF</sequence>
<dbReference type="Gramene" id="LPERR12G04680.1">
    <property type="protein sequence ID" value="LPERR12G04680.1"/>
    <property type="gene ID" value="LPERR12G04680"/>
</dbReference>